<feature type="domain" description="Methyltransferase" evidence="2">
    <location>
        <begin position="41"/>
        <end position="134"/>
    </location>
</feature>
<sequence length="198" mass="21551">MPHDVSWDEYNAHQWGRTPRASLGLALRAAQPPDGRRPVAVDLGCGEGIEVAELLAEGWTVHALDGERAALERLTTRSSGLPAGRLHTVHADFAALPPLPPADLVHSSYALPYCPPHAFDALWAAAVGALRPGGVLACQLFGPRDDAFGDPEMTFHTAEQVRTLLDGLEVVHWREEDADGTSYVGPRHWHVFHVVARR</sequence>
<dbReference type="InterPro" id="IPR041698">
    <property type="entry name" value="Methyltransf_25"/>
</dbReference>
<gene>
    <name evidence="3" type="ORF">Q6348_13515</name>
</gene>
<dbReference type="InterPro" id="IPR029063">
    <property type="entry name" value="SAM-dependent_MTases_sf"/>
</dbReference>
<dbReference type="EMBL" id="JAUQYP010000001">
    <property type="protein sequence ID" value="MDO8108213.1"/>
    <property type="molecule type" value="Genomic_DNA"/>
</dbReference>
<keyword evidence="1 3" id="KW-0808">Transferase</keyword>
<dbReference type="EC" id="2.1.-.-" evidence="3"/>
<evidence type="ECO:0000313" key="3">
    <source>
        <dbReference type="EMBL" id="MDO8108213.1"/>
    </source>
</evidence>
<evidence type="ECO:0000259" key="2">
    <source>
        <dbReference type="Pfam" id="PF13649"/>
    </source>
</evidence>
<dbReference type="SUPFAM" id="SSF53335">
    <property type="entry name" value="S-adenosyl-L-methionine-dependent methyltransferases"/>
    <property type="match status" value="1"/>
</dbReference>
<accession>A0ABT9DBF8</accession>
<comment type="caution">
    <text evidence="3">The sequence shown here is derived from an EMBL/GenBank/DDBJ whole genome shotgun (WGS) entry which is preliminary data.</text>
</comment>
<dbReference type="CDD" id="cd02440">
    <property type="entry name" value="AdoMet_MTases"/>
    <property type="match status" value="1"/>
</dbReference>
<keyword evidence="3" id="KW-0489">Methyltransferase</keyword>
<dbReference type="Proteomes" id="UP001232536">
    <property type="component" value="Unassembled WGS sequence"/>
</dbReference>
<organism evidence="3 4">
    <name type="scientific">Actinotalea lenta</name>
    <dbReference type="NCBI Taxonomy" id="3064654"/>
    <lineage>
        <taxon>Bacteria</taxon>
        <taxon>Bacillati</taxon>
        <taxon>Actinomycetota</taxon>
        <taxon>Actinomycetes</taxon>
        <taxon>Micrococcales</taxon>
        <taxon>Cellulomonadaceae</taxon>
        <taxon>Actinotalea</taxon>
    </lineage>
</organism>
<dbReference type="GO" id="GO:0032259">
    <property type="term" value="P:methylation"/>
    <property type="evidence" value="ECO:0007669"/>
    <property type="project" value="UniProtKB-KW"/>
</dbReference>
<dbReference type="PANTHER" id="PTHR43861">
    <property type="entry name" value="TRANS-ACONITATE 2-METHYLTRANSFERASE-RELATED"/>
    <property type="match status" value="1"/>
</dbReference>
<proteinExistence type="predicted"/>
<dbReference type="Pfam" id="PF13649">
    <property type="entry name" value="Methyltransf_25"/>
    <property type="match status" value="1"/>
</dbReference>
<name>A0ABT9DBF8_9CELL</name>
<dbReference type="GO" id="GO:0008168">
    <property type="term" value="F:methyltransferase activity"/>
    <property type="evidence" value="ECO:0007669"/>
    <property type="project" value="UniProtKB-KW"/>
</dbReference>
<dbReference type="RefSeq" id="WP_304601798.1">
    <property type="nucleotide sequence ID" value="NZ_JAUQYO010000001.1"/>
</dbReference>
<evidence type="ECO:0000256" key="1">
    <source>
        <dbReference type="ARBA" id="ARBA00022679"/>
    </source>
</evidence>
<keyword evidence="4" id="KW-1185">Reference proteome</keyword>
<protein>
    <submittedName>
        <fullName evidence="3">Class I SAM-dependent methyltransferase</fullName>
        <ecNumber evidence="3">2.1.-.-</ecNumber>
    </submittedName>
</protein>
<evidence type="ECO:0000313" key="4">
    <source>
        <dbReference type="Proteomes" id="UP001232536"/>
    </source>
</evidence>
<dbReference type="Gene3D" id="3.40.50.150">
    <property type="entry name" value="Vaccinia Virus protein VP39"/>
    <property type="match status" value="1"/>
</dbReference>
<reference evidence="3 4" key="1">
    <citation type="submission" date="2023-07" db="EMBL/GenBank/DDBJ databases">
        <title>Description of novel actinomycetes strains, isolated from tidal flat sediment.</title>
        <authorList>
            <person name="Lu C."/>
        </authorList>
    </citation>
    <scope>NUCLEOTIDE SEQUENCE [LARGE SCALE GENOMIC DNA]</scope>
    <source>
        <strain evidence="3 4">SYSU T00b441</strain>
    </source>
</reference>